<organism evidence="2 3">
    <name type="scientific">Pseudoalteromonas ruthenica</name>
    <dbReference type="NCBI Taxonomy" id="151081"/>
    <lineage>
        <taxon>Bacteria</taxon>
        <taxon>Pseudomonadati</taxon>
        <taxon>Pseudomonadota</taxon>
        <taxon>Gammaproteobacteria</taxon>
        <taxon>Alteromonadales</taxon>
        <taxon>Pseudoalteromonadaceae</taxon>
        <taxon>Pseudoalteromonas</taxon>
    </lineage>
</organism>
<dbReference type="AlphaFoldDB" id="A0A0F4Q0Q7"/>
<feature type="domain" description="YchJ-like middle NTF2-like" evidence="1">
    <location>
        <begin position="27"/>
        <end position="122"/>
    </location>
</feature>
<keyword evidence="3" id="KW-1185">Reference proteome</keyword>
<evidence type="ECO:0000313" key="2">
    <source>
        <dbReference type="EMBL" id="KJZ01243.1"/>
    </source>
</evidence>
<dbReference type="SUPFAM" id="SSF54427">
    <property type="entry name" value="NTF2-like"/>
    <property type="match status" value="1"/>
</dbReference>
<name>A0A0F4Q0Q7_9GAMM</name>
<protein>
    <recommendedName>
        <fullName evidence="1">YchJ-like middle NTF2-like domain-containing protein</fullName>
    </recommendedName>
</protein>
<dbReference type="Pfam" id="PF17775">
    <property type="entry name" value="YchJ_M-like"/>
    <property type="match status" value="1"/>
</dbReference>
<dbReference type="Proteomes" id="UP000033664">
    <property type="component" value="Unassembled WGS sequence"/>
</dbReference>
<dbReference type="eggNOG" id="COG3012">
    <property type="taxonomic scope" value="Bacteria"/>
</dbReference>
<sequence length="152" mass="17472">MCHCGLPQPFADCCGRFVSRAIDAPDAQSLMRSRYSAFCEQAIDYLCFTCSEKALEQNPREEVAEFAQAAHFVRLHIMDYEPGDALAYVEFKAFYIIADTLHCIHERSQFIQQHHQWKYDSGQLFEAADVKLRRNDPCPCLSGNKFKKCCMS</sequence>
<dbReference type="SUPFAM" id="SSF103642">
    <property type="entry name" value="Sec-C motif"/>
    <property type="match status" value="1"/>
</dbReference>
<dbReference type="InterPro" id="IPR004027">
    <property type="entry name" value="SEC_C_motif"/>
</dbReference>
<dbReference type="PANTHER" id="PTHR33747">
    <property type="entry name" value="UPF0225 PROTEIN SCO1677"/>
    <property type="match status" value="1"/>
</dbReference>
<reference evidence="2 3" key="1">
    <citation type="journal article" date="2015" name="BMC Genomics">
        <title>Genome mining reveals unlocked bioactive potential of marine Gram-negative bacteria.</title>
        <authorList>
            <person name="Machado H."/>
            <person name="Sonnenschein E.C."/>
            <person name="Melchiorsen J."/>
            <person name="Gram L."/>
        </authorList>
    </citation>
    <scope>NUCLEOTIDE SEQUENCE [LARGE SCALE GENOMIC DNA]</scope>
    <source>
        <strain evidence="2 3">S3137</strain>
    </source>
</reference>
<dbReference type="Gene3D" id="3.10.450.50">
    <property type="match status" value="1"/>
</dbReference>
<evidence type="ECO:0000259" key="1">
    <source>
        <dbReference type="Pfam" id="PF17775"/>
    </source>
</evidence>
<dbReference type="Pfam" id="PF02810">
    <property type="entry name" value="SEC-C"/>
    <property type="match status" value="1"/>
</dbReference>
<proteinExistence type="predicted"/>
<dbReference type="PATRIC" id="fig|151081.8.peg.61"/>
<dbReference type="OrthoDB" id="21421at2"/>
<dbReference type="EMBL" id="JXXZ01000004">
    <property type="protein sequence ID" value="KJZ01243.1"/>
    <property type="molecule type" value="Genomic_DNA"/>
</dbReference>
<dbReference type="InterPro" id="IPR032710">
    <property type="entry name" value="NTF2-like_dom_sf"/>
</dbReference>
<dbReference type="PANTHER" id="PTHR33747:SF1">
    <property type="entry name" value="ADENYLATE CYCLASE-ASSOCIATED CAP C-TERMINAL DOMAIN-CONTAINING PROTEIN"/>
    <property type="match status" value="1"/>
</dbReference>
<dbReference type="InterPro" id="IPR048469">
    <property type="entry name" value="YchJ-like_M"/>
</dbReference>
<evidence type="ECO:0000313" key="3">
    <source>
        <dbReference type="Proteomes" id="UP000033664"/>
    </source>
</evidence>
<gene>
    <name evidence="2" type="ORF">TW72_05290</name>
</gene>
<accession>A0A0F4Q0Q7</accession>
<comment type="caution">
    <text evidence="2">The sequence shown here is derived from an EMBL/GenBank/DDBJ whole genome shotgun (WGS) entry which is preliminary data.</text>
</comment>